<comment type="subunit">
    <text evidence="9">Homodimer.</text>
</comment>
<feature type="binding site" evidence="9">
    <location>
        <position position="283"/>
    </location>
    <ligand>
        <name>K(+)</name>
        <dbReference type="ChEBI" id="CHEBI:29103"/>
    </ligand>
</feature>
<dbReference type="PANTHER" id="PTHR10584:SF166">
    <property type="entry name" value="RIBOKINASE"/>
    <property type="match status" value="1"/>
</dbReference>
<dbReference type="EMBL" id="JBHTIM010000001">
    <property type="protein sequence ID" value="MFD0779859.1"/>
    <property type="molecule type" value="Genomic_DNA"/>
</dbReference>
<dbReference type="EC" id="2.7.1.15" evidence="9"/>
<feature type="binding site" evidence="9">
    <location>
        <position position="285"/>
    </location>
    <ligand>
        <name>K(+)</name>
        <dbReference type="ChEBI" id="CHEBI:29103"/>
    </ligand>
</feature>
<comment type="caution">
    <text evidence="11">The sequence shown here is derived from an EMBL/GenBank/DDBJ whole genome shotgun (WGS) entry which is preliminary data.</text>
</comment>
<evidence type="ECO:0000256" key="5">
    <source>
        <dbReference type="ARBA" id="ARBA00022840"/>
    </source>
</evidence>
<feature type="binding site" evidence="9">
    <location>
        <position position="280"/>
    </location>
    <ligand>
        <name>K(+)</name>
        <dbReference type="ChEBI" id="CHEBI:29103"/>
    </ligand>
</feature>
<feature type="binding site" evidence="9">
    <location>
        <position position="246"/>
    </location>
    <ligand>
        <name>K(+)</name>
        <dbReference type="ChEBI" id="CHEBI:29103"/>
    </ligand>
</feature>
<sequence>MRVFVVGSINIDSLYRVHVLPGPGETAIARAADENPGGKGANQAVAAASGGASVVLVGAAGYDSDGTLAYLRGRGVDVGSVSVRPDAPTGRALVFVDDASENSIVVIPGANCTMTDADVEHGLRTLSSDDVVVLQSEISEDATLAASAVGRRVGARVIWNAAPVPADAAAIPPVDLLVVNEHELRAIAVLIDGTGDSPRDDATSLAQWVATEMHCDLVCTQGAEPSIWVTSAERGFVSPLPTEVVDTTAAGDTVVGYLAALVDRPLAHALRVATAAAAITVSRAGASSTIPLLADVEAFAGRASGESANPRQ</sequence>
<keyword evidence="8 9" id="KW-0119">Carbohydrate metabolism</keyword>
<comment type="cofactor">
    <cofactor evidence="9">
        <name>Mg(2+)</name>
        <dbReference type="ChEBI" id="CHEBI:18420"/>
    </cofactor>
    <text evidence="9">Requires a divalent cation, most likely magnesium in vivo, as an electrophilic catalyst to aid phosphoryl group transfer. It is the chelate of the metal and the nucleotide that is the actual substrate.</text>
</comment>
<keyword evidence="5 9" id="KW-0067">ATP-binding</keyword>
<feature type="binding site" evidence="9">
    <location>
        <begin position="251"/>
        <end position="252"/>
    </location>
    <ligand>
        <name>ATP</name>
        <dbReference type="ChEBI" id="CHEBI:30616"/>
    </ligand>
</feature>
<feature type="binding site" evidence="9">
    <location>
        <position position="252"/>
    </location>
    <ligand>
        <name>substrate</name>
    </ligand>
</feature>
<feature type="binding site" evidence="9">
    <location>
        <begin position="38"/>
        <end position="42"/>
    </location>
    <ligand>
        <name>substrate</name>
    </ligand>
</feature>
<evidence type="ECO:0000313" key="11">
    <source>
        <dbReference type="EMBL" id="MFD0779859.1"/>
    </source>
</evidence>
<evidence type="ECO:0000256" key="1">
    <source>
        <dbReference type="ARBA" id="ARBA00022679"/>
    </source>
</evidence>
<keyword evidence="7 9" id="KW-0630">Potassium</keyword>
<keyword evidence="9" id="KW-0963">Cytoplasm</keyword>
<name>A0ABW2ZMN8_9MICO</name>
<organism evidence="11 12">
    <name type="scientific">Microbacterium koreense</name>
    <dbReference type="NCBI Taxonomy" id="323761"/>
    <lineage>
        <taxon>Bacteria</taxon>
        <taxon>Bacillati</taxon>
        <taxon>Actinomycetota</taxon>
        <taxon>Actinomycetes</taxon>
        <taxon>Micrococcales</taxon>
        <taxon>Microbacteriaceae</taxon>
        <taxon>Microbacterium</taxon>
    </lineage>
</organism>
<dbReference type="InterPro" id="IPR002139">
    <property type="entry name" value="Ribo/fructo_kinase"/>
</dbReference>
<comment type="caution">
    <text evidence="9">Lacks conserved residue(s) required for the propagation of feature annotation.</text>
</comment>
<accession>A0ABW2ZMN8</accession>
<comment type="similarity">
    <text evidence="9">Belongs to the carbohydrate kinase PfkB family. Ribokinase subfamily.</text>
</comment>
<feature type="binding site" evidence="9">
    <location>
        <position position="248"/>
    </location>
    <ligand>
        <name>K(+)</name>
        <dbReference type="ChEBI" id="CHEBI:29103"/>
    </ligand>
</feature>
<protein>
    <recommendedName>
        <fullName evidence="9">Ribokinase</fullName>
        <shortName evidence="9">RK</shortName>
        <ecNumber evidence="9">2.7.1.15</ecNumber>
    </recommendedName>
</protein>
<keyword evidence="3 9" id="KW-0547">Nucleotide-binding</keyword>
<keyword evidence="12" id="KW-1185">Reference proteome</keyword>
<dbReference type="Proteomes" id="UP001597042">
    <property type="component" value="Unassembled WGS sequence"/>
</dbReference>
<evidence type="ECO:0000256" key="3">
    <source>
        <dbReference type="ARBA" id="ARBA00022741"/>
    </source>
</evidence>
<evidence type="ECO:0000256" key="2">
    <source>
        <dbReference type="ARBA" id="ARBA00022723"/>
    </source>
</evidence>
<reference evidence="12" key="1">
    <citation type="journal article" date="2019" name="Int. J. Syst. Evol. Microbiol.">
        <title>The Global Catalogue of Microorganisms (GCM) 10K type strain sequencing project: providing services to taxonomists for standard genome sequencing and annotation.</title>
        <authorList>
            <consortium name="The Broad Institute Genomics Platform"/>
            <consortium name="The Broad Institute Genome Sequencing Center for Infectious Disease"/>
            <person name="Wu L."/>
            <person name="Ma J."/>
        </authorList>
    </citation>
    <scope>NUCLEOTIDE SEQUENCE [LARGE SCALE GENOMIC DNA]</scope>
    <source>
        <strain evidence="12">CCUG 50754</strain>
    </source>
</reference>
<evidence type="ECO:0000256" key="4">
    <source>
        <dbReference type="ARBA" id="ARBA00022777"/>
    </source>
</evidence>
<dbReference type="InterPro" id="IPR011877">
    <property type="entry name" value="Ribokinase"/>
</dbReference>
<comment type="activity regulation">
    <text evidence="9">Activated by a monovalent cation that binds near, but not in, the active site. The most likely occupant of the site in vivo is potassium. Ion binding induces a conformational change that may alter substrate affinity.</text>
</comment>
<comment type="subcellular location">
    <subcellularLocation>
        <location evidence="9">Cytoplasm</location>
    </subcellularLocation>
</comment>
<keyword evidence="6 9" id="KW-0460">Magnesium</keyword>
<feature type="binding site" evidence="9">
    <location>
        <position position="137"/>
    </location>
    <ligand>
        <name>substrate</name>
    </ligand>
</feature>
<dbReference type="RefSeq" id="WP_378751355.1">
    <property type="nucleotide sequence ID" value="NZ_JBHSSV010000005.1"/>
</dbReference>
<evidence type="ECO:0000256" key="8">
    <source>
        <dbReference type="ARBA" id="ARBA00023277"/>
    </source>
</evidence>
<dbReference type="InterPro" id="IPR029056">
    <property type="entry name" value="Ribokinase-like"/>
</dbReference>
<gene>
    <name evidence="9" type="primary">rbsK</name>
    <name evidence="11" type="ORF">ACFQZV_00925</name>
</gene>
<dbReference type="HAMAP" id="MF_01987">
    <property type="entry name" value="Ribokinase"/>
    <property type="match status" value="1"/>
</dbReference>
<dbReference type="Gene3D" id="3.40.1190.20">
    <property type="match status" value="1"/>
</dbReference>
<comment type="function">
    <text evidence="9">Catalyzes the phosphorylation of ribose at O-5 in a reaction requiring ATP and magnesium. The resulting D-ribose-5-phosphate can then be used either for sythesis of nucleotides, histidine, and tryptophan, or as a component of the pentose phosphate pathway.</text>
</comment>
<evidence type="ECO:0000256" key="6">
    <source>
        <dbReference type="ARBA" id="ARBA00022842"/>
    </source>
</evidence>
<comment type="catalytic activity">
    <reaction evidence="9">
        <text>D-ribose + ATP = D-ribose 5-phosphate + ADP + H(+)</text>
        <dbReference type="Rhea" id="RHEA:13697"/>
        <dbReference type="ChEBI" id="CHEBI:15378"/>
        <dbReference type="ChEBI" id="CHEBI:30616"/>
        <dbReference type="ChEBI" id="CHEBI:47013"/>
        <dbReference type="ChEBI" id="CHEBI:78346"/>
        <dbReference type="ChEBI" id="CHEBI:456216"/>
        <dbReference type="EC" id="2.7.1.15"/>
    </reaction>
</comment>
<keyword evidence="4 9" id="KW-0418">Kinase</keyword>
<feature type="binding site" evidence="9">
    <location>
        <begin position="10"/>
        <end position="12"/>
    </location>
    <ligand>
        <name>substrate</name>
    </ligand>
</feature>
<proteinExistence type="inferred from homology"/>
<dbReference type="PANTHER" id="PTHR10584">
    <property type="entry name" value="SUGAR KINASE"/>
    <property type="match status" value="1"/>
</dbReference>
<keyword evidence="1 9" id="KW-0808">Transferase</keyword>
<feature type="active site" description="Proton acceptor" evidence="9">
    <location>
        <position position="252"/>
    </location>
</feature>
<comment type="pathway">
    <text evidence="9">Carbohydrate metabolism; D-ribose degradation; D-ribose 5-phosphate from beta-D-ribopyranose: step 2/2.</text>
</comment>
<dbReference type="Pfam" id="PF00294">
    <property type="entry name" value="PfkB"/>
    <property type="match status" value="1"/>
</dbReference>
<evidence type="ECO:0000313" key="12">
    <source>
        <dbReference type="Proteomes" id="UP001597042"/>
    </source>
</evidence>
<feature type="binding site" evidence="9">
    <location>
        <position position="180"/>
    </location>
    <ligand>
        <name>ATP</name>
        <dbReference type="ChEBI" id="CHEBI:30616"/>
    </ligand>
</feature>
<dbReference type="GO" id="GO:0016301">
    <property type="term" value="F:kinase activity"/>
    <property type="evidence" value="ECO:0007669"/>
    <property type="project" value="UniProtKB-KW"/>
</dbReference>
<evidence type="ECO:0000259" key="10">
    <source>
        <dbReference type="Pfam" id="PF00294"/>
    </source>
</evidence>
<evidence type="ECO:0000256" key="7">
    <source>
        <dbReference type="ARBA" id="ARBA00022958"/>
    </source>
</evidence>
<keyword evidence="2 9" id="KW-0479">Metal-binding</keyword>
<feature type="domain" description="Carbohydrate kinase PfkB" evidence="10">
    <location>
        <begin position="3"/>
        <end position="291"/>
    </location>
</feature>
<evidence type="ECO:0000256" key="9">
    <source>
        <dbReference type="HAMAP-Rule" id="MF_01987"/>
    </source>
</evidence>
<dbReference type="PRINTS" id="PR00990">
    <property type="entry name" value="RIBOKINASE"/>
</dbReference>
<dbReference type="SUPFAM" id="SSF53613">
    <property type="entry name" value="Ribokinase-like"/>
    <property type="match status" value="1"/>
</dbReference>
<dbReference type="InterPro" id="IPR011611">
    <property type="entry name" value="PfkB_dom"/>
</dbReference>